<dbReference type="PROSITE" id="PS50181">
    <property type="entry name" value="FBOX"/>
    <property type="match status" value="1"/>
</dbReference>
<comment type="caution">
    <text evidence="2">The sequence shown here is derived from an EMBL/GenBank/DDBJ whole genome shotgun (WGS) entry which is preliminary data.</text>
</comment>
<dbReference type="Proteomes" id="UP000720189">
    <property type="component" value="Unassembled WGS sequence"/>
</dbReference>
<keyword evidence="3" id="KW-1185">Reference proteome</keyword>
<feature type="domain" description="F-box" evidence="1">
    <location>
        <begin position="1"/>
        <end position="50"/>
    </location>
</feature>
<dbReference type="RefSeq" id="XP_046042894.1">
    <property type="nucleotide sequence ID" value="XM_046188812.1"/>
</dbReference>
<reference evidence="2" key="1">
    <citation type="journal article" date="2021" name="Nat. Commun.">
        <title>Genetic determinants of endophytism in the Arabidopsis root mycobiome.</title>
        <authorList>
            <person name="Mesny F."/>
            <person name="Miyauchi S."/>
            <person name="Thiergart T."/>
            <person name="Pickel B."/>
            <person name="Atanasova L."/>
            <person name="Karlsson M."/>
            <person name="Huettel B."/>
            <person name="Barry K.W."/>
            <person name="Haridas S."/>
            <person name="Chen C."/>
            <person name="Bauer D."/>
            <person name="Andreopoulos W."/>
            <person name="Pangilinan J."/>
            <person name="LaButti K."/>
            <person name="Riley R."/>
            <person name="Lipzen A."/>
            <person name="Clum A."/>
            <person name="Drula E."/>
            <person name="Henrissat B."/>
            <person name="Kohler A."/>
            <person name="Grigoriev I.V."/>
            <person name="Martin F.M."/>
            <person name="Hacquard S."/>
        </authorList>
    </citation>
    <scope>NUCLEOTIDE SEQUENCE</scope>
    <source>
        <strain evidence="2">MPI-CAGE-AT-0023</strain>
    </source>
</reference>
<proteinExistence type="predicted"/>
<evidence type="ECO:0000259" key="1">
    <source>
        <dbReference type="PROSITE" id="PS50181"/>
    </source>
</evidence>
<accession>A0A9P9JMC9</accession>
<dbReference type="AlphaFoldDB" id="A0A9P9JMC9"/>
<dbReference type="GeneID" id="70218766"/>
<gene>
    <name evidence="2" type="ORF">BKA55DRAFT_526173</name>
</gene>
<evidence type="ECO:0000313" key="3">
    <source>
        <dbReference type="Proteomes" id="UP000720189"/>
    </source>
</evidence>
<dbReference type="InterPro" id="IPR001810">
    <property type="entry name" value="F-box_dom"/>
</dbReference>
<evidence type="ECO:0000313" key="2">
    <source>
        <dbReference type="EMBL" id="KAH7230083.1"/>
    </source>
</evidence>
<dbReference type="CDD" id="cd09917">
    <property type="entry name" value="F-box_SF"/>
    <property type="match status" value="1"/>
</dbReference>
<protein>
    <recommendedName>
        <fullName evidence="1">F-box domain-containing protein</fullName>
    </recommendedName>
</protein>
<name>A0A9P9JMC9_FUSRE</name>
<dbReference type="SUPFAM" id="SSF81383">
    <property type="entry name" value="F-box domain"/>
    <property type="match status" value="1"/>
</dbReference>
<organism evidence="2 3">
    <name type="scientific">Fusarium redolens</name>
    <dbReference type="NCBI Taxonomy" id="48865"/>
    <lineage>
        <taxon>Eukaryota</taxon>
        <taxon>Fungi</taxon>
        <taxon>Dikarya</taxon>
        <taxon>Ascomycota</taxon>
        <taxon>Pezizomycotina</taxon>
        <taxon>Sordariomycetes</taxon>
        <taxon>Hypocreomycetidae</taxon>
        <taxon>Hypocreales</taxon>
        <taxon>Nectriaceae</taxon>
        <taxon>Fusarium</taxon>
        <taxon>Fusarium redolens species complex</taxon>
    </lineage>
</organism>
<dbReference type="Pfam" id="PF12937">
    <property type="entry name" value="F-box-like"/>
    <property type="match status" value="1"/>
</dbReference>
<dbReference type="InterPro" id="IPR036047">
    <property type="entry name" value="F-box-like_dom_sf"/>
</dbReference>
<sequence length="401" mass="45017">MTTLLRLPAEITELIFAELPPSDLLRLRQACREANARTIHIVGPKLFQKGNVTLERQSLQCLSNVSKCHHLASSIRTLNICTYQHLSFGDIQHTASPFDWYMQAIDLQRELEDLKQLLLGGRDIEALAQILRRLTSCKRINIYQSDQPSDMRNLDCGLNIWSPTAFINQSSKGLGSVCDIFHVVLAAVVSSGLDIEILDFTCPKLLMGGSTPVMHEMFAGLPSAISERPGLESLRDLRILIDLTKDISTGWVSEFVHFMGLFPQLVDLQLHFQPQLRFDRESCKEFATLWSTLYIPNLEKLDLGSIDCTGSDLSLFILRHRTTLREIHLETINLIDGTNGWHLIIEILMCMFDAVSFAMVECLSAGRELQYLSDDGEDFDVLEATSPAGLGDIALSLRRAI</sequence>
<dbReference type="EMBL" id="JAGMUX010000023">
    <property type="protein sequence ID" value="KAH7230083.1"/>
    <property type="molecule type" value="Genomic_DNA"/>
</dbReference>
<dbReference type="OrthoDB" id="5279008at2759"/>